<comment type="caution">
    <text evidence="3">The sequence shown here is derived from an EMBL/GenBank/DDBJ whole genome shotgun (WGS) entry which is preliminary data.</text>
</comment>
<accession>A0ABR3IWJ2</accession>
<feature type="transmembrane region" description="Helical" evidence="1">
    <location>
        <begin position="42"/>
        <end position="59"/>
    </location>
</feature>
<dbReference type="Pfam" id="PF20151">
    <property type="entry name" value="DUF6533"/>
    <property type="match status" value="1"/>
</dbReference>
<evidence type="ECO:0000259" key="2">
    <source>
        <dbReference type="Pfam" id="PF20151"/>
    </source>
</evidence>
<gene>
    <name evidence="3" type="ORF">HGRIS_013783</name>
</gene>
<evidence type="ECO:0000313" key="4">
    <source>
        <dbReference type="Proteomes" id="UP001556367"/>
    </source>
</evidence>
<evidence type="ECO:0000256" key="1">
    <source>
        <dbReference type="SAM" id="Phobius"/>
    </source>
</evidence>
<dbReference type="InterPro" id="IPR045340">
    <property type="entry name" value="DUF6533"/>
</dbReference>
<sequence length="74" mass="8601">MSLVAFVILAYEHILTFGDEVEYVWKKRFTPLTLLFLLNRYFALPAFAVSMSAVFYPAWSAKGFVLHSRQQTDH</sequence>
<keyword evidence="1" id="KW-0812">Transmembrane</keyword>
<dbReference type="EMBL" id="JASNQZ010000015">
    <property type="protein sequence ID" value="KAL0947697.1"/>
    <property type="molecule type" value="Genomic_DNA"/>
</dbReference>
<keyword evidence="1" id="KW-0472">Membrane</keyword>
<proteinExistence type="predicted"/>
<keyword evidence="4" id="KW-1185">Reference proteome</keyword>
<name>A0ABR3IWJ2_9AGAR</name>
<keyword evidence="1" id="KW-1133">Transmembrane helix</keyword>
<dbReference type="Proteomes" id="UP001556367">
    <property type="component" value="Unassembled WGS sequence"/>
</dbReference>
<organism evidence="3 4">
    <name type="scientific">Hohenbuehelia grisea</name>
    <dbReference type="NCBI Taxonomy" id="104357"/>
    <lineage>
        <taxon>Eukaryota</taxon>
        <taxon>Fungi</taxon>
        <taxon>Dikarya</taxon>
        <taxon>Basidiomycota</taxon>
        <taxon>Agaricomycotina</taxon>
        <taxon>Agaricomycetes</taxon>
        <taxon>Agaricomycetidae</taxon>
        <taxon>Agaricales</taxon>
        <taxon>Pleurotineae</taxon>
        <taxon>Pleurotaceae</taxon>
        <taxon>Hohenbuehelia</taxon>
    </lineage>
</organism>
<reference evidence="4" key="1">
    <citation type="submission" date="2024-06" db="EMBL/GenBank/DDBJ databases">
        <title>Multi-omics analyses provide insights into the biosynthesis of the anticancer antibiotic pleurotin in Hohenbuehelia grisea.</title>
        <authorList>
            <person name="Weaver J.A."/>
            <person name="Alberti F."/>
        </authorList>
    </citation>
    <scope>NUCLEOTIDE SEQUENCE [LARGE SCALE GENOMIC DNA]</scope>
    <source>
        <strain evidence="4">T-177</strain>
    </source>
</reference>
<evidence type="ECO:0000313" key="3">
    <source>
        <dbReference type="EMBL" id="KAL0947697.1"/>
    </source>
</evidence>
<feature type="domain" description="DUF6533" evidence="2">
    <location>
        <begin position="2"/>
        <end position="44"/>
    </location>
</feature>
<protein>
    <recommendedName>
        <fullName evidence="2">DUF6533 domain-containing protein</fullName>
    </recommendedName>
</protein>